<dbReference type="Proteomes" id="UP000243459">
    <property type="component" value="Chromosome 1"/>
</dbReference>
<keyword evidence="2" id="KW-0812">Transmembrane</keyword>
<dbReference type="Gramene" id="ONK79932">
    <property type="protein sequence ID" value="ONK79932"/>
    <property type="gene ID" value="A4U43_C01F11970"/>
</dbReference>
<evidence type="ECO:0000313" key="4">
    <source>
        <dbReference type="Proteomes" id="UP000243459"/>
    </source>
</evidence>
<keyword evidence="4" id="KW-1185">Reference proteome</keyword>
<accession>A0A5P1FP87</accession>
<feature type="region of interest" description="Disordered" evidence="1">
    <location>
        <begin position="1"/>
        <end position="23"/>
    </location>
</feature>
<sequence length="176" mass="18946">MMKIKRRITSSTKSLTSSSSQCKNHSSFPLPLNFTSNGFIHHLNKLLHDFFDAAFQAIEACVSLLSAIDHVRSHHRSIHRLLPSLPHIDPSPHFLSLQDPSNFEASKLYQESSGVIIVALVSATLVAAAIIASHGLAAVVAAPIAHSSPPLPAQALQVGVSSIGYALVFQGENYDF</sequence>
<feature type="transmembrane region" description="Helical" evidence="2">
    <location>
        <begin position="115"/>
        <end position="145"/>
    </location>
</feature>
<feature type="compositionally biased region" description="Low complexity" evidence="1">
    <location>
        <begin position="9"/>
        <end position="20"/>
    </location>
</feature>
<evidence type="ECO:0000256" key="1">
    <source>
        <dbReference type="SAM" id="MobiDB-lite"/>
    </source>
</evidence>
<gene>
    <name evidence="3" type="ORF">A4U43_C01F11970</name>
</gene>
<dbReference type="AlphaFoldDB" id="A0A5P1FP87"/>
<keyword evidence="2" id="KW-0472">Membrane</keyword>
<evidence type="ECO:0000313" key="3">
    <source>
        <dbReference type="EMBL" id="ONK79932.1"/>
    </source>
</evidence>
<organism evidence="3 4">
    <name type="scientific">Asparagus officinalis</name>
    <name type="common">Garden asparagus</name>
    <dbReference type="NCBI Taxonomy" id="4686"/>
    <lineage>
        <taxon>Eukaryota</taxon>
        <taxon>Viridiplantae</taxon>
        <taxon>Streptophyta</taxon>
        <taxon>Embryophyta</taxon>
        <taxon>Tracheophyta</taxon>
        <taxon>Spermatophyta</taxon>
        <taxon>Magnoliopsida</taxon>
        <taxon>Liliopsida</taxon>
        <taxon>Asparagales</taxon>
        <taxon>Asparagaceae</taxon>
        <taxon>Asparagoideae</taxon>
        <taxon>Asparagus</taxon>
    </lineage>
</organism>
<name>A0A5P1FP87_ASPOF</name>
<evidence type="ECO:0000256" key="2">
    <source>
        <dbReference type="SAM" id="Phobius"/>
    </source>
</evidence>
<dbReference type="EMBL" id="CM007381">
    <property type="protein sequence ID" value="ONK79932.1"/>
    <property type="molecule type" value="Genomic_DNA"/>
</dbReference>
<keyword evidence="2" id="KW-1133">Transmembrane helix</keyword>
<proteinExistence type="predicted"/>
<reference evidence="4" key="1">
    <citation type="journal article" date="2017" name="Nat. Commun.">
        <title>The asparagus genome sheds light on the origin and evolution of a young Y chromosome.</title>
        <authorList>
            <person name="Harkess A."/>
            <person name="Zhou J."/>
            <person name="Xu C."/>
            <person name="Bowers J.E."/>
            <person name="Van der Hulst R."/>
            <person name="Ayyampalayam S."/>
            <person name="Mercati F."/>
            <person name="Riccardi P."/>
            <person name="McKain M.R."/>
            <person name="Kakrana A."/>
            <person name="Tang H."/>
            <person name="Ray J."/>
            <person name="Groenendijk J."/>
            <person name="Arikit S."/>
            <person name="Mathioni S.M."/>
            <person name="Nakano M."/>
            <person name="Shan H."/>
            <person name="Telgmann-Rauber A."/>
            <person name="Kanno A."/>
            <person name="Yue Z."/>
            <person name="Chen H."/>
            <person name="Li W."/>
            <person name="Chen Y."/>
            <person name="Xu X."/>
            <person name="Zhang Y."/>
            <person name="Luo S."/>
            <person name="Chen H."/>
            <person name="Gao J."/>
            <person name="Mao Z."/>
            <person name="Pires J.C."/>
            <person name="Luo M."/>
            <person name="Kudrna D."/>
            <person name="Wing R.A."/>
            <person name="Meyers B.C."/>
            <person name="Yi K."/>
            <person name="Kong H."/>
            <person name="Lavrijsen P."/>
            <person name="Sunseri F."/>
            <person name="Falavigna A."/>
            <person name="Ye Y."/>
            <person name="Leebens-Mack J.H."/>
            <person name="Chen G."/>
        </authorList>
    </citation>
    <scope>NUCLEOTIDE SEQUENCE [LARGE SCALE GENOMIC DNA]</scope>
    <source>
        <strain evidence="4">cv. DH0086</strain>
    </source>
</reference>
<protein>
    <submittedName>
        <fullName evidence="3">Uncharacterized protein</fullName>
    </submittedName>
</protein>